<reference evidence="1" key="1">
    <citation type="submission" date="2009-06" db="EMBL/GenBank/DDBJ databases">
        <title>Complete sequence of chromosome 2 of Variovorax paradoxus S110.</title>
        <authorList>
            <consortium name="US DOE Joint Genome Institute"/>
            <person name="Lucas S."/>
            <person name="Copeland A."/>
            <person name="Lapidus A."/>
            <person name="Glavina del Rio T."/>
            <person name="Tice H."/>
            <person name="Bruce D."/>
            <person name="Goodwin L."/>
            <person name="Pitluck S."/>
            <person name="Chertkov O."/>
            <person name="Brettin T."/>
            <person name="Detter J.C."/>
            <person name="Han C."/>
            <person name="Larimer F."/>
            <person name="Land M."/>
            <person name="Hauser L."/>
            <person name="Kyrpides N."/>
            <person name="Ovchinnikova G."/>
            <person name="Orwin P."/>
            <person name="Leadbetter J.R."/>
            <person name="Spain J.C."/>
            <person name="Han J.I."/>
        </authorList>
    </citation>
    <scope>NUCLEOTIDE SEQUENCE</scope>
    <source>
        <strain evidence="1">S110</strain>
    </source>
</reference>
<protein>
    <submittedName>
        <fullName evidence="1">Uncharacterized protein</fullName>
    </submittedName>
</protein>
<organism evidence="1">
    <name type="scientific">Variovorax paradoxus (strain S110)</name>
    <dbReference type="NCBI Taxonomy" id="543728"/>
    <lineage>
        <taxon>Bacteria</taxon>
        <taxon>Pseudomonadati</taxon>
        <taxon>Pseudomonadota</taxon>
        <taxon>Betaproteobacteria</taxon>
        <taxon>Burkholderiales</taxon>
        <taxon>Comamonadaceae</taxon>
        <taxon>Variovorax</taxon>
    </lineage>
</organism>
<proteinExistence type="predicted"/>
<gene>
    <name evidence="1" type="ordered locus">Vapar_5867</name>
</gene>
<evidence type="ECO:0000313" key="1">
    <source>
        <dbReference type="EMBL" id="ACS22452.1"/>
    </source>
</evidence>
<sequence>MLVPLRGVQGNYVNLGERLTGTAVRRQEGPFVAAGATRIRVGQTFFHPVKSRVFTKSLS</sequence>
<dbReference type="HOGENOM" id="CLU_2959553_0_0_4"/>
<dbReference type="STRING" id="543728.Vapar_5867"/>
<accession>C5D0A8</accession>
<dbReference type="EMBL" id="CP001636">
    <property type="protein sequence ID" value="ACS22452.1"/>
    <property type="molecule type" value="Genomic_DNA"/>
</dbReference>
<dbReference type="AlphaFoldDB" id="C5D0A8"/>
<dbReference type="KEGG" id="vap:Vapar_5867"/>
<name>C5D0A8_VARPS</name>